<dbReference type="STRING" id="1314781.A0A165CLJ6"/>
<dbReference type="InterPro" id="IPR002401">
    <property type="entry name" value="Cyt_P450_E_grp-I"/>
</dbReference>
<name>A0A165CLJ6_EXIGL</name>
<dbReference type="InterPro" id="IPR050364">
    <property type="entry name" value="Cytochrome_P450_fung"/>
</dbReference>
<evidence type="ECO:0000256" key="10">
    <source>
        <dbReference type="RuleBase" id="RU000461"/>
    </source>
</evidence>
<evidence type="ECO:0000313" key="12">
    <source>
        <dbReference type="Proteomes" id="UP000077266"/>
    </source>
</evidence>
<keyword evidence="5 9" id="KW-0479">Metal-binding</keyword>
<dbReference type="PANTHER" id="PTHR46300">
    <property type="entry name" value="P450, PUTATIVE (EUROFUNG)-RELATED-RELATED"/>
    <property type="match status" value="1"/>
</dbReference>
<evidence type="ECO:0000313" key="11">
    <source>
        <dbReference type="EMBL" id="KZV82692.1"/>
    </source>
</evidence>
<dbReference type="GO" id="GO:0005506">
    <property type="term" value="F:iron ion binding"/>
    <property type="evidence" value="ECO:0007669"/>
    <property type="project" value="InterPro"/>
</dbReference>
<dbReference type="InParanoid" id="A0A165CLJ6"/>
<dbReference type="InterPro" id="IPR017972">
    <property type="entry name" value="Cyt_P450_CS"/>
</dbReference>
<dbReference type="PROSITE" id="PS00086">
    <property type="entry name" value="CYTOCHROME_P450"/>
    <property type="match status" value="1"/>
</dbReference>
<keyword evidence="12" id="KW-1185">Reference proteome</keyword>
<gene>
    <name evidence="11" type="ORF">EXIGLDRAFT_684598</name>
</gene>
<evidence type="ECO:0000256" key="1">
    <source>
        <dbReference type="ARBA" id="ARBA00001971"/>
    </source>
</evidence>
<dbReference type="InterPro" id="IPR036396">
    <property type="entry name" value="Cyt_P450_sf"/>
</dbReference>
<dbReference type="PRINTS" id="PR00463">
    <property type="entry name" value="EP450I"/>
</dbReference>
<dbReference type="PANTHER" id="PTHR46300:SF7">
    <property type="entry name" value="P450, PUTATIVE (EUROFUNG)-RELATED"/>
    <property type="match status" value="1"/>
</dbReference>
<evidence type="ECO:0000256" key="2">
    <source>
        <dbReference type="ARBA" id="ARBA00005179"/>
    </source>
</evidence>
<evidence type="ECO:0000256" key="9">
    <source>
        <dbReference type="PIRSR" id="PIRSR602401-1"/>
    </source>
</evidence>
<dbReference type="OrthoDB" id="2789670at2759"/>
<proteinExistence type="inferred from homology"/>
<protein>
    <submittedName>
        <fullName evidence="11">Cytochrome P450</fullName>
    </submittedName>
</protein>
<dbReference type="Proteomes" id="UP000077266">
    <property type="component" value="Unassembled WGS sequence"/>
</dbReference>
<sequence>MGLPSLLTDSRAIAAVAAAVLLSVVLATRTTRTSSHGALPLPPGPKPLPLIGNLLDMPKQRPWVGFAEMAQTYGPVISLSVLGKRIIVLNSVETLVEGLGKRELAGRPHLVVAGELMDFNRTMVLVPDGPEHKAHRRLSHIALNPSAVQAFTKIQTESIRRCIDRLATTPDYDKEIRVAVARSIVEMVYGIKIEGIDDPFVVCADTVFEALGDALVPGRYLADVIPMLKLIPSWFPGAHFKREAAQVRKELDTMCDYPFGLVKEAMASGTAPYSFVSSLLDGVKSGSIEGVPEEFISNVAGTLYGGGVDTTYSTILTFLLAVSINPRVQAKAQEEIDRVIGKERLPVFEDRVLLPYVRAVVQEAMRFYPTAPVGVARLATKDTVIGGYFVPKDSVVIPNAWAVSRDPGSSGLPADEFHPERFLNAGPPPDPSVYAFGVGRRSCVGQTVGENFVFIMIASLLASYTILPAQDEEGRDIKPKLAWLDTTLTRPEPFGCRFVPRA</sequence>
<dbReference type="GO" id="GO:0016705">
    <property type="term" value="F:oxidoreductase activity, acting on paired donors, with incorporation or reduction of molecular oxygen"/>
    <property type="evidence" value="ECO:0007669"/>
    <property type="project" value="InterPro"/>
</dbReference>
<evidence type="ECO:0000256" key="8">
    <source>
        <dbReference type="ARBA" id="ARBA00023033"/>
    </source>
</evidence>
<keyword evidence="8 10" id="KW-0503">Monooxygenase</keyword>
<keyword evidence="4 9" id="KW-0349">Heme</keyword>
<dbReference type="SUPFAM" id="SSF48264">
    <property type="entry name" value="Cytochrome P450"/>
    <property type="match status" value="1"/>
</dbReference>
<reference evidence="11 12" key="1">
    <citation type="journal article" date="2016" name="Mol. Biol. Evol.">
        <title>Comparative Genomics of Early-Diverging Mushroom-Forming Fungi Provides Insights into the Origins of Lignocellulose Decay Capabilities.</title>
        <authorList>
            <person name="Nagy L.G."/>
            <person name="Riley R."/>
            <person name="Tritt A."/>
            <person name="Adam C."/>
            <person name="Daum C."/>
            <person name="Floudas D."/>
            <person name="Sun H."/>
            <person name="Yadav J.S."/>
            <person name="Pangilinan J."/>
            <person name="Larsson K.H."/>
            <person name="Matsuura K."/>
            <person name="Barry K."/>
            <person name="Labutti K."/>
            <person name="Kuo R."/>
            <person name="Ohm R.A."/>
            <person name="Bhattacharya S.S."/>
            <person name="Shirouzu T."/>
            <person name="Yoshinaga Y."/>
            <person name="Martin F.M."/>
            <person name="Grigoriev I.V."/>
            <person name="Hibbett D.S."/>
        </authorList>
    </citation>
    <scope>NUCLEOTIDE SEQUENCE [LARGE SCALE GENOMIC DNA]</scope>
    <source>
        <strain evidence="11 12">HHB12029</strain>
    </source>
</reference>
<accession>A0A165CLJ6</accession>
<evidence type="ECO:0000256" key="6">
    <source>
        <dbReference type="ARBA" id="ARBA00023002"/>
    </source>
</evidence>
<evidence type="ECO:0000256" key="5">
    <source>
        <dbReference type="ARBA" id="ARBA00022723"/>
    </source>
</evidence>
<dbReference type="GO" id="GO:0020037">
    <property type="term" value="F:heme binding"/>
    <property type="evidence" value="ECO:0007669"/>
    <property type="project" value="InterPro"/>
</dbReference>
<comment type="similarity">
    <text evidence="3 10">Belongs to the cytochrome P450 family.</text>
</comment>
<dbReference type="AlphaFoldDB" id="A0A165CLJ6"/>
<dbReference type="EMBL" id="KV426308">
    <property type="protein sequence ID" value="KZV82692.1"/>
    <property type="molecule type" value="Genomic_DNA"/>
</dbReference>
<dbReference type="PRINTS" id="PR00385">
    <property type="entry name" value="P450"/>
</dbReference>
<dbReference type="InterPro" id="IPR001128">
    <property type="entry name" value="Cyt_P450"/>
</dbReference>
<keyword evidence="6 10" id="KW-0560">Oxidoreductase</keyword>
<dbReference type="Pfam" id="PF00067">
    <property type="entry name" value="p450"/>
    <property type="match status" value="1"/>
</dbReference>
<organism evidence="11 12">
    <name type="scientific">Exidia glandulosa HHB12029</name>
    <dbReference type="NCBI Taxonomy" id="1314781"/>
    <lineage>
        <taxon>Eukaryota</taxon>
        <taxon>Fungi</taxon>
        <taxon>Dikarya</taxon>
        <taxon>Basidiomycota</taxon>
        <taxon>Agaricomycotina</taxon>
        <taxon>Agaricomycetes</taxon>
        <taxon>Auriculariales</taxon>
        <taxon>Exidiaceae</taxon>
        <taxon>Exidia</taxon>
    </lineage>
</organism>
<comment type="pathway">
    <text evidence="2">Secondary metabolite biosynthesis.</text>
</comment>
<evidence type="ECO:0000256" key="7">
    <source>
        <dbReference type="ARBA" id="ARBA00023004"/>
    </source>
</evidence>
<keyword evidence="7 9" id="KW-0408">Iron</keyword>
<feature type="binding site" description="axial binding residue" evidence="9">
    <location>
        <position position="443"/>
    </location>
    <ligand>
        <name>heme</name>
        <dbReference type="ChEBI" id="CHEBI:30413"/>
    </ligand>
    <ligandPart>
        <name>Fe</name>
        <dbReference type="ChEBI" id="CHEBI:18248"/>
    </ligandPart>
</feature>
<evidence type="ECO:0000256" key="4">
    <source>
        <dbReference type="ARBA" id="ARBA00022617"/>
    </source>
</evidence>
<dbReference type="CDD" id="cd11065">
    <property type="entry name" value="CYP64-like"/>
    <property type="match status" value="1"/>
</dbReference>
<comment type="cofactor">
    <cofactor evidence="1 9">
        <name>heme</name>
        <dbReference type="ChEBI" id="CHEBI:30413"/>
    </cofactor>
</comment>
<dbReference type="GO" id="GO:0004497">
    <property type="term" value="F:monooxygenase activity"/>
    <property type="evidence" value="ECO:0007669"/>
    <property type="project" value="UniProtKB-KW"/>
</dbReference>
<dbReference type="Gene3D" id="1.10.630.10">
    <property type="entry name" value="Cytochrome P450"/>
    <property type="match status" value="1"/>
</dbReference>
<evidence type="ECO:0000256" key="3">
    <source>
        <dbReference type="ARBA" id="ARBA00010617"/>
    </source>
</evidence>